<gene>
    <name evidence="5" type="primary">TFAM</name>
    <name evidence="5" type="ORF">g.100824</name>
</gene>
<dbReference type="GO" id="GO:0006357">
    <property type="term" value="P:regulation of transcription by RNA polymerase II"/>
    <property type="evidence" value="ECO:0007669"/>
    <property type="project" value="TreeGrafter"/>
</dbReference>
<proteinExistence type="predicted"/>
<evidence type="ECO:0000256" key="2">
    <source>
        <dbReference type="PROSITE-ProRule" id="PRU00267"/>
    </source>
</evidence>
<feature type="DNA-binding region" description="HMG box" evidence="2">
    <location>
        <begin position="156"/>
        <end position="220"/>
    </location>
</feature>
<reference evidence="5" key="1">
    <citation type="submission" date="2018-04" db="EMBL/GenBank/DDBJ databases">
        <title>Transcriptome assembly of Sipha flava.</title>
        <authorList>
            <person name="Scully E.D."/>
            <person name="Geib S.M."/>
            <person name="Palmer N.A."/>
            <person name="Koch K."/>
            <person name="Bradshaw J."/>
            <person name="Heng-Moss T."/>
            <person name="Sarath G."/>
        </authorList>
    </citation>
    <scope>NUCLEOTIDE SEQUENCE</scope>
</reference>
<dbReference type="GO" id="GO:0005634">
    <property type="term" value="C:nucleus"/>
    <property type="evidence" value="ECO:0007669"/>
    <property type="project" value="UniProtKB-UniRule"/>
</dbReference>
<feature type="domain" description="HMG box" evidence="4">
    <location>
        <begin position="156"/>
        <end position="220"/>
    </location>
</feature>
<dbReference type="SUPFAM" id="SSF47095">
    <property type="entry name" value="HMG-box"/>
    <property type="match status" value="2"/>
</dbReference>
<dbReference type="AlphaFoldDB" id="A0A2S2QMB2"/>
<keyword evidence="1 2" id="KW-0238">DNA-binding</keyword>
<evidence type="ECO:0000259" key="4">
    <source>
        <dbReference type="PROSITE" id="PS50118"/>
    </source>
</evidence>
<accession>A0A2S2QMB2</accession>
<keyword evidence="3" id="KW-0175">Coiled coil</keyword>
<dbReference type="SMART" id="SM00398">
    <property type="entry name" value="HMG"/>
    <property type="match status" value="2"/>
</dbReference>
<dbReference type="GO" id="GO:0003677">
    <property type="term" value="F:DNA binding"/>
    <property type="evidence" value="ECO:0007669"/>
    <property type="project" value="UniProtKB-UniRule"/>
</dbReference>
<sequence>MGFKQFIKNNWRLVNSNTLSMNRCVNSVIESYNMGYAKKAVVENTLQLPKRPKKPNPPFFLYLQEKRQEVTEKHNLSLKDAVRVVSEMWKNVDSENKQKMNEVYNKELEKYKKNVELYKQSLTEDQKNELFRLKYEQIEQRTKRKLKKELKDLGKPRKPLTAYLMFVSEEIKNHGNVPVQIYMTTIANKWKEMDENTKSKFIKAALQENYKYNNALLDWENKMIKAGRLDLVRPRALSNDNIDIN</sequence>
<evidence type="ECO:0000313" key="5">
    <source>
        <dbReference type="EMBL" id="MBY78864.1"/>
    </source>
</evidence>
<dbReference type="Gene3D" id="1.10.30.10">
    <property type="entry name" value="High mobility group box domain"/>
    <property type="match status" value="2"/>
</dbReference>
<dbReference type="Pfam" id="PF00505">
    <property type="entry name" value="HMG_box"/>
    <property type="match status" value="1"/>
</dbReference>
<dbReference type="OrthoDB" id="5550281at2759"/>
<dbReference type="InterPro" id="IPR009071">
    <property type="entry name" value="HMG_box_dom"/>
</dbReference>
<name>A0A2S2QMB2_9HEMI</name>
<evidence type="ECO:0000256" key="3">
    <source>
        <dbReference type="SAM" id="Coils"/>
    </source>
</evidence>
<dbReference type="PANTHER" id="PTHR48112:SF22">
    <property type="entry name" value="MITOCHONDRIAL TRANSCRIPTION FACTOR A, ISOFORM B"/>
    <property type="match status" value="1"/>
</dbReference>
<dbReference type="EMBL" id="GGMS01009661">
    <property type="protein sequence ID" value="MBY78864.1"/>
    <property type="molecule type" value="Transcribed_RNA"/>
</dbReference>
<dbReference type="InterPro" id="IPR050342">
    <property type="entry name" value="HMGB"/>
</dbReference>
<feature type="domain" description="HMG box" evidence="4">
    <location>
        <begin position="52"/>
        <end position="119"/>
    </location>
</feature>
<evidence type="ECO:0000256" key="1">
    <source>
        <dbReference type="ARBA" id="ARBA00023125"/>
    </source>
</evidence>
<protein>
    <submittedName>
        <fullName evidence="5">Transcription factor A</fullName>
    </submittedName>
</protein>
<dbReference type="PANTHER" id="PTHR48112">
    <property type="entry name" value="HIGH MOBILITY GROUP PROTEIN DSP1"/>
    <property type="match status" value="1"/>
</dbReference>
<feature type="DNA-binding region" description="HMG box" evidence="2">
    <location>
        <begin position="52"/>
        <end position="119"/>
    </location>
</feature>
<dbReference type="InterPro" id="IPR036910">
    <property type="entry name" value="HMG_box_dom_sf"/>
</dbReference>
<organism evidence="5">
    <name type="scientific">Sipha flava</name>
    <name type="common">yellow sugarcane aphid</name>
    <dbReference type="NCBI Taxonomy" id="143950"/>
    <lineage>
        <taxon>Eukaryota</taxon>
        <taxon>Metazoa</taxon>
        <taxon>Ecdysozoa</taxon>
        <taxon>Arthropoda</taxon>
        <taxon>Hexapoda</taxon>
        <taxon>Insecta</taxon>
        <taxon>Pterygota</taxon>
        <taxon>Neoptera</taxon>
        <taxon>Paraneoptera</taxon>
        <taxon>Hemiptera</taxon>
        <taxon>Sternorrhyncha</taxon>
        <taxon>Aphidomorpha</taxon>
        <taxon>Aphidoidea</taxon>
        <taxon>Aphididae</taxon>
        <taxon>Sipha</taxon>
    </lineage>
</organism>
<feature type="coiled-coil region" evidence="3">
    <location>
        <begin position="94"/>
        <end position="128"/>
    </location>
</feature>
<keyword evidence="2" id="KW-0539">Nucleus</keyword>
<dbReference type="PROSITE" id="PS50118">
    <property type="entry name" value="HMG_BOX_2"/>
    <property type="match status" value="2"/>
</dbReference>